<protein>
    <submittedName>
        <fullName evidence="1">Uncharacterized protein</fullName>
    </submittedName>
</protein>
<organism evidence="1">
    <name type="scientific">marine metagenome</name>
    <dbReference type="NCBI Taxonomy" id="408172"/>
    <lineage>
        <taxon>unclassified sequences</taxon>
        <taxon>metagenomes</taxon>
        <taxon>ecological metagenomes</taxon>
    </lineage>
</organism>
<name>A0A382KH23_9ZZZZ</name>
<proteinExistence type="predicted"/>
<accession>A0A382KH23</accession>
<dbReference type="AlphaFoldDB" id="A0A382KH23"/>
<sequence>MSIIPGVEEGGNFRKAMIAFHQQIYILF</sequence>
<gene>
    <name evidence="1" type="ORF">METZ01_LOCUS275111</name>
</gene>
<dbReference type="EMBL" id="UINC01079850">
    <property type="protein sequence ID" value="SVC22257.1"/>
    <property type="molecule type" value="Genomic_DNA"/>
</dbReference>
<evidence type="ECO:0000313" key="1">
    <source>
        <dbReference type="EMBL" id="SVC22257.1"/>
    </source>
</evidence>
<reference evidence="1" key="1">
    <citation type="submission" date="2018-05" db="EMBL/GenBank/DDBJ databases">
        <authorList>
            <person name="Lanie J.A."/>
            <person name="Ng W.-L."/>
            <person name="Kazmierczak K.M."/>
            <person name="Andrzejewski T.M."/>
            <person name="Davidsen T.M."/>
            <person name="Wayne K.J."/>
            <person name="Tettelin H."/>
            <person name="Glass J.I."/>
            <person name="Rusch D."/>
            <person name="Podicherti R."/>
            <person name="Tsui H.-C.T."/>
            <person name="Winkler M.E."/>
        </authorList>
    </citation>
    <scope>NUCLEOTIDE SEQUENCE</scope>
</reference>